<evidence type="ECO:0000256" key="1">
    <source>
        <dbReference type="SAM" id="MobiDB-lite"/>
    </source>
</evidence>
<name>A0A9W6IXR9_9HYPH</name>
<feature type="compositionally biased region" description="Low complexity" evidence="1">
    <location>
        <begin position="190"/>
        <end position="199"/>
    </location>
</feature>
<dbReference type="Pfam" id="PF06240">
    <property type="entry name" value="COXG"/>
    <property type="match status" value="1"/>
</dbReference>
<dbReference type="SUPFAM" id="SSF55961">
    <property type="entry name" value="Bet v1-like"/>
    <property type="match status" value="1"/>
</dbReference>
<dbReference type="PANTHER" id="PTHR38588:SF1">
    <property type="entry name" value="BLL0334 PROTEIN"/>
    <property type="match status" value="1"/>
</dbReference>
<keyword evidence="2" id="KW-0472">Membrane</keyword>
<dbReference type="Proteomes" id="UP001143400">
    <property type="component" value="Unassembled WGS sequence"/>
</dbReference>
<reference evidence="3" key="3">
    <citation type="submission" date="2023-01" db="EMBL/GenBank/DDBJ databases">
        <authorList>
            <person name="Sun Q."/>
            <person name="Evtushenko L."/>
        </authorList>
    </citation>
    <scope>NUCLEOTIDE SEQUENCE</scope>
    <source>
        <strain evidence="3">VKM B-1606</strain>
    </source>
</reference>
<dbReference type="EMBL" id="BSFF01000009">
    <property type="protein sequence ID" value="GLK57245.1"/>
    <property type="molecule type" value="Genomic_DNA"/>
</dbReference>
<keyword evidence="2" id="KW-0812">Transmembrane</keyword>
<dbReference type="Proteomes" id="UP000758856">
    <property type="component" value="Unassembled WGS sequence"/>
</dbReference>
<feature type="compositionally biased region" description="Low complexity" evidence="1">
    <location>
        <begin position="165"/>
        <end position="180"/>
    </location>
</feature>
<proteinExistence type="predicted"/>
<keyword evidence="2" id="KW-1133">Transmembrane helix</keyword>
<dbReference type="CDD" id="cd05018">
    <property type="entry name" value="CoxG"/>
    <property type="match status" value="1"/>
</dbReference>
<sequence length="249" mass="25143">MELSGSYRLSAPRDAVWAALNDPDALRASVPGCESLERISDQEMKTAASAKVGPVKALFAGTFTLLDAAPPHRFTLAGQASGGAAGFAKGQAEVTLTAEGAETVVAYDGHAEVGGKVAQLGSRVVVGVARQMAESFFANLAREIESRGAETPMADAPPLVHEEPAAGPTPTVAAPPLDVAAPPPPPFAPPAIEAKPSEQAEPEPAPAAVDASAPVSASGHVGRILLVAAVVIAIGFAVYHFVLAAPPPV</sequence>
<reference evidence="3" key="1">
    <citation type="journal article" date="2014" name="Int. J. Syst. Evol. Microbiol.">
        <title>Complete genome sequence of Corynebacterium casei LMG S-19264T (=DSM 44701T), isolated from a smear-ripened cheese.</title>
        <authorList>
            <consortium name="US DOE Joint Genome Institute (JGI-PGF)"/>
            <person name="Walter F."/>
            <person name="Albersmeier A."/>
            <person name="Kalinowski J."/>
            <person name="Ruckert C."/>
        </authorList>
    </citation>
    <scope>NUCLEOTIDE SEQUENCE</scope>
    <source>
        <strain evidence="3">VKM B-1606</strain>
    </source>
</reference>
<gene>
    <name evidence="3" type="ORF">GCM10008170_32650</name>
    <name evidence="4" type="ORF">JOD31_003801</name>
</gene>
<evidence type="ECO:0000256" key="2">
    <source>
        <dbReference type="SAM" id="Phobius"/>
    </source>
</evidence>
<accession>A0A9W6IXR9</accession>
<reference evidence="4 5" key="2">
    <citation type="submission" date="2021-01" db="EMBL/GenBank/DDBJ databases">
        <title>Genomic Encyclopedia of Type Strains, Phase IV (KMG-IV): sequencing the most valuable type-strain genomes for metagenomic binning, comparative biology and taxonomic classification.</title>
        <authorList>
            <person name="Goeker M."/>
        </authorList>
    </citation>
    <scope>NUCLEOTIDE SEQUENCE [LARGE SCALE GENOMIC DNA]</scope>
    <source>
        <strain evidence="4 5">DSM 6130</strain>
    </source>
</reference>
<organism evidence="3 6">
    <name type="scientific">Methylopila capsulata</name>
    <dbReference type="NCBI Taxonomy" id="61654"/>
    <lineage>
        <taxon>Bacteria</taxon>
        <taxon>Pseudomonadati</taxon>
        <taxon>Pseudomonadota</taxon>
        <taxon>Alphaproteobacteria</taxon>
        <taxon>Hyphomicrobiales</taxon>
        <taxon>Methylopilaceae</taxon>
        <taxon>Methylopila</taxon>
    </lineage>
</organism>
<dbReference type="InterPro" id="IPR010419">
    <property type="entry name" value="CO_DH_gsu"/>
</dbReference>
<dbReference type="Gene3D" id="3.30.530.20">
    <property type="match status" value="1"/>
</dbReference>
<comment type="caution">
    <text evidence="3">The sequence shown here is derived from an EMBL/GenBank/DDBJ whole genome shotgun (WGS) entry which is preliminary data.</text>
</comment>
<dbReference type="EMBL" id="JAFBCY010000005">
    <property type="protein sequence ID" value="MBM7853540.1"/>
    <property type="molecule type" value="Genomic_DNA"/>
</dbReference>
<dbReference type="AlphaFoldDB" id="A0A9W6IXR9"/>
<keyword evidence="5" id="KW-1185">Reference proteome</keyword>
<evidence type="ECO:0000313" key="6">
    <source>
        <dbReference type="Proteomes" id="UP001143400"/>
    </source>
</evidence>
<dbReference type="RefSeq" id="WP_204951985.1">
    <property type="nucleotide sequence ID" value="NZ_BSFF01000009.1"/>
</dbReference>
<feature type="transmembrane region" description="Helical" evidence="2">
    <location>
        <begin position="224"/>
        <end position="245"/>
    </location>
</feature>
<dbReference type="PANTHER" id="PTHR38588">
    <property type="entry name" value="BLL0334 PROTEIN"/>
    <property type="match status" value="1"/>
</dbReference>
<evidence type="ECO:0000313" key="3">
    <source>
        <dbReference type="EMBL" id="GLK57245.1"/>
    </source>
</evidence>
<feature type="region of interest" description="Disordered" evidence="1">
    <location>
        <begin position="148"/>
        <end position="211"/>
    </location>
</feature>
<evidence type="ECO:0000313" key="4">
    <source>
        <dbReference type="EMBL" id="MBM7853540.1"/>
    </source>
</evidence>
<evidence type="ECO:0000313" key="5">
    <source>
        <dbReference type="Proteomes" id="UP000758856"/>
    </source>
</evidence>
<dbReference type="InterPro" id="IPR023393">
    <property type="entry name" value="START-like_dom_sf"/>
</dbReference>
<protein>
    <submittedName>
        <fullName evidence="4">Carbon monoxide dehydrogenase subunit G</fullName>
    </submittedName>
</protein>